<dbReference type="RefSeq" id="WP_238021209.1">
    <property type="nucleotide sequence ID" value="NZ_JAIFZM010000019.1"/>
</dbReference>
<comment type="caution">
    <text evidence="3">The sequence shown here is derived from an EMBL/GenBank/DDBJ whole genome shotgun (WGS) entry which is preliminary data.</text>
</comment>
<reference evidence="3 4" key="1">
    <citation type="journal article" date="2022" name="Evol. Bioinform. Online">
        <title>Draft Genome Sequence of Oceanobacillus jordanicus Strain GSFE11, a Halotolerant Plant Growth-Promoting Bacterial Endophyte Isolated From the Jordan Valley.</title>
        <authorList>
            <person name="Alhindi T."/>
            <person name="Albdaiwi R."/>
        </authorList>
    </citation>
    <scope>NUCLEOTIDE SEQUENCE [LARGE SCALE GENOMIC DNA]</scope>
    <source>
        <strain evidence="3 4">GSFE11</strain>
    </source>
</reference>
<proteinExistence type="predicted"/>
<protein>
    <submittedName>
        <fullName evidence="3">VWA domain-containing protein</fullName>
    </submittedName>
</protein>
<sequence>MYRFHDAKVDTLLFRQLQDLATVLARRADLTFEYSYGAYIDMVDSKVTASRTWDTAPATLQKGGLKSDIYLRTIGTMHFSKLPELKSYLSAVEEAALPKFASQLVTLFEDLRLEEKIRKERPGTKRVFDMRKQYYRHKFTTDLAAHVTRGFALDELFCLIYLSLQSDSPEPSFPRATQPQLDQLANIQSLLYEVFEARDTRAVARIAEQVVYRVHQDYNDMIDEYFVFPVGHLENYTKNTLFDELTRTDELANDDSEEVDEENNEYIDEEFSTWHRENENNDRKQTFLQFELEVGTKTNIKGGGARETEDADQAMGSIQGSSQQTRNKDYSELDALDKQESNKGASAENQFGEENKDAVKIIEEAENPTSEERGSYQEILHAIEPYKRKLATIIKKTIEHKKNAPRKDLMAGRLSKKLLPLVLEEKPRIFYKKNQESKEFDAAFTLLVDCSASMQGKMEETRHGIALFHEVLKTFKIPHSIIGFWEDAMDVRENYQPNYFHVIHSFQDSLYKENGAKIMQLEAREDNRDGFSIRVAAQELEKRREKNRFLLVFSDGEPAAANYNQNGIVDTNLAVSEARKRGIEVIGMFLSDGEVEERDEVLMKNIYGREKIIVPAVSELPDHFAPLLKKLLLKSI</sequence>
<feature type="compositionally biased region" description="Polar residues" evidence="1">
    <location>
        <begin position="316"/>
        <end position="325"/>
    </location>
</feature>
<dbReference type="Gene3D" id="3.40.50.410">
    <property type="entry name" value="von Willebrand factor, type A domain"/>
    <property type="match status" value="1"/>
</dbReference>
<dbReference type="EMBL" id="JAIFZM010000019">
    <property type="protein sequence ID" value="MCG3420900.1"/>
    <property type="molecule type" value="Genomic_DNA"/>
</dbReference>
<gene>
    <name evidence="3" type="ORF">K3T81_17275</name>
</gene>
<dbReference type="SUPFAM" id="SSF53300">
    <property type="entry name" value="vWA-like"/>
    <property type="match status" value="1"/>
</dbReference>
<dbReference type="PANTHER" id="PTHR41248">
    <property type="entry name" value="NORD PROTEIN"/>
    <property type="match status" value="1"/>
</dbReference>
<dbReference type="SMART" id="SM00327">
    <property type="entry name" value="VWA"/>
    <property type="match status" value="1"/>
</dbReference>
<evidence type="ECO:0000313" key="3">
    <source>
        <dbReference type="EMBL" id="MCG3420900.1"/>
    </source>
</evidence>
<keyword evidence="4" id="KW-1185">Reference proteome</keyword>
<feature type="compositionally biased region" description="Basic and acidic residues" evidence="1">
    <location>
        <begin position="326"/>
        <end position="341"/>
    </location>
</feature>
<name>A0AAW5BCR3_9BACI</name>
<dbReference type="InterPro" id="IPR002035">
    <property type="entry name" value="VWF_A"/>
</dbReference>
<accession>A0AAW5BCR3</accession>
<evidence type="ECO:0000256" key="1">
    <source>
        <dbReference type="SAM" id="MobiDB-lite"/>
    </source>
</evidence>
<dbReference type="PANTHER" id="PTHR41248:SF1">
    <property type="entry name" value="NORD PROTEIN"/>
    <property type="match status" value="1"/>
</dbReference>
<dbReference type="Proteomes" id="UP001199631">
    <property type="component" value="Unassembled WGS sequence"/>
</dbReference>
<dbReference type="CDD" id="cd01454">
    <property type="entry name" value="vWA_norD_type"/>
    <property type="match status" value="1"/>
</dbReference>
<dbReference type="InterPro" id="IPR051928">
    <property type="entry name" value="NorD/CobT"/>
</dbReference>
<feature type="region of interest" description="Disordered" evidence="1">
    <location>
        <begin position="298"/>
        <end position="358"/>
    </location>
</feature>
<dbReference type="InterPro" id="IPR036465">
    <property type="entry name" value="vWFA_dom_sf"/>
</dbReference>
<organism evidence="3 4">
    <name type="scientific">Oceanobacillus jordanicus</name>
    <dbReference type="NCBI Taxonomy" id="2867266"/>
    <lineage>
        <taxon>Bacteria</taxon>
        <taxon>Bacillati</taxon>
        <taxon>Bacillota</taxon>
        <taxon>Bacilli</taxon>
        <taxon>Bacillales</taxon>
        <taxon>Bacillaceae</taxon>
        <taxon>Oceanobacillus</taxon>
    </lineage>
</organism>
<evidence type="ECO:0000259" key="2">
    <source>
        <dbReference type="SMART" id="SM00327"/>
    </source>
</evidence>
<evidence type="ECO:0000313" key="4">
    <source>
        <dbReference type="Proteomes" id="UP001199631"/>
    </source>
</evidence>
<dbReference type="AlphaFoldDB" id="A0AAW5BCR3"/>
<feature type="domain" description="VWFA" evidence="2">
    <location>
        <begin position="441"/>
        <end position="632"/>
    </location>
</feature>